<evidence type="ECO:0000313" key="1">
    <source>
        <dbReference type="EMBL" id="TPN87012.1"/>
    </source>
</evidence>
<sequence>MKEKLDISVQNLYNIFEKYHIDVARLRANSCFCCVTNKEIKQIANKPLQQLSEEELEHFFRSAVSTFGTIDDYKHFLPRILDLMRYPNSDFLHDFVCYEKLNYSEWETWPIEEQNAIEDYFIALWYTTINDKNTTDYLIEDVLNIMLKYGYLEIALSEWSNTQTLKSTLFIVEGVLSGFNLKVNTRNYNKISEWLSSEIMLSKIEDVFFKTNNKTLANRISIAYTILENKYDLTFC</sequence>
<dbReference type="Proteomes" id="UP000315540">
    <property type="component" value="Unassembled WGS sequence"/>
</dbReference>
<dbReference type="AlphaFoldDB" id="A0A504JEC4"/>
<reference evidence="1 2" key="1">
    <citation type="submission" date="2019-06" db="EMBL/GenBank/DDBJ databases">
        <authorList>
            <person name="Meng X."/>
        </authorList>
    </citation>
    <scope>NUCLEOTIDE SEQUENCE [LARGE SCALE GENOMIC DNA]</scope>
    <source>
        <strain evidence="1 2">M625</strain>
    </source>
</reference>
<dbReference type="EMBL" id="VFWZ01000002">
    <property type="protein sequence ID" value="TPN87012.1"/>
    <property type="molecule type" value="Genomic_DNA"/>
</dbReference>
<protein>
    <submittedName>
        <fullName evidence="1">Uncharacterized protein</fullName>
    </submittedName>
</protein>
<proteinExistence type="predicted"/>
<dbReference type="RefSeq" id="WP_140590983.1">
    <property type="nucleotide sequence ID" value="NZ_VFWZ01000002.1"/>
</dbReference>
<comment type="caution">
    <text evidence="1">The sequence shown here is derived from an EMBL/GenBank/DDBJ whole genome shotgun (WGS) entry which is preliminary data.</text>
</comment>
<name>A0A504JEC4_9FLAO</name>
<dbReference type="OrthoDB" id="4535590at2"/>
<evidence type="ECO:0000313" key="2">
    <source>
        <dbReference type="Proteomes" id="UP000315540"/>
    </source>
</evidence>
<accession>A0A504JEC4</accession>
<keyword evidence="2" id="KW-1185">Reference proteome</keyword>
<organism evidence="1 2">
    <name type="scientific">Aquimarina algicola</name>
    <dbReference type="NCBI Taxonomy" id="2589995"/>
    <lineage>
        <taxon>Bacteria</taxon>
        <taxon>Pseudomonadati</taxon>
        <taxon>Bacteroidota</taxon>
        <taxon>Flavobacteriia</taxon>
        <taxon>Flavobacteriales</taxon>
        <taxon>Flavobacteriaceae</taxon>
        <taxon>Aquimarina</taxon>
    </lineage>
</organism>
<gene>
    <name evidence="1" type="ORF">FHK87_05315</name>
</gene>